<evidence type="ECO:0000256" key="1">
    <source>
        <dbReference type="ARBA" id="ARBA00006987"/>
    </source>
</evidence>
<dbReference type="EMBL" id="JAJHJB010000013">
    <property type="protein sequence ID" value="MCC5465888.1"/>
    <property type="molecule type" value="Genomic_DNA"/>
</dbReference>
<dbReference type="PANTHER" id="PTHR42928">
    <property type="entry name" value="TRICARBOXYLATE-BINDING PROTEIN"/>
    <property type="match status" value="1"/>
</dbReference>
<dbReference type="Pfam" id="PF03401">
    <property type="entry name" value="TctC"/>
    <property type="match status" value="1"/>
</dbReference>
<accession>A0ABS8HRR8</accession>
<dbReference type="SUPFAM" id="SSF53850">
    <property type="entry name" value="Periplasmic binding protein-like II"/>
    <property type="match status" value="1"/>
</dbReference>
<evidence type="ECO:0000313" key="2">
    <source>
        <dbReference type="EMBL" id="MCC5465888.1"/>
    </source>
</evidence>
<dbReference type="Gene3D" id="3.40.190.150">
    <property type="entry name" value="Bordetella uptake gene, domain 1"/>
    <property type="match status" value="1"/>
</dbReference>
<dbReference type="InterPro" id="IPR005064">
    <property type="entry name" value="BUG"/>
</dbReference>
<dbReference type="InterPro" id="IPR042100">
    <property type="entry name" value="Bug_dom1"/>
</dbReference>
<dbReference type="RefSeq" id="WP_229535098.1">
    <property type="nucleotide sequence ID" value="NZ_JAJHJB010000013.1"/>
</dbReference>
<dbReference type="CDD" id="cd07012">
    <property type="entry name" value="PBP2_Bug_TTT"/>
    <property type="match status" value="1"/>
</dbReference>
<protein>
    <submittedName>
        <fullName evidence="2">Tripartite tricarboxylate transporter substrate binding protein</fullName>
    </submittedName>
</protein>
<sequence>MENKAITATSKYPDKPITLIVPFSVGSSLDLVARALEKTAIKQLGQPLIIINKPGGAGTVAWNEVAGAAPDGYTIGMTSTEMVLHPLYDSTKYNYPTALEPLAQVSDISMVMVVQSDQPWRSVDDLIKYASQHPGQLKFANSSLGSLSHITGETFAKAANIDLMQVPFQGGAESMANLLGGHVQIAFLSPALVKENIKNGKVRALAVAGNQRLTDPLFANIPTFKEQGVDVAFSDWHILAAPKEIPLEVKNKLTDGFNRIINDPEFKSNMNNLGLEVNYLDAKDSQEKWINENQKLSRTVQDTGILDLIKAQRK</sequence>
<dbReference type="PANTHER" id="PTHR42928:SF5">
    <property type="entry name" value="BLR1237 PROTEIN"/>
    <property type="match status" value="1"/>
</dbReference>
<dbReference type="Proteomes" id="UP001165492">
    <property type="component" value="Unassembled WGS sequence"/>
</dbReference>
<keyword evidence="3" id="KW-1185">Reference proteome</keyword>
<name>A0ABS8HRR8_9FIRM</name>
<dbReference type="Gene3D" id="3.40.190.10">
    <property type="entry name" value="Periplasmic binding protein-like II"/>
    <property type="match status" value="1"/>
</dbReference>
<comment type="similarity">
    <text evidence="1">Belongs to the UPF0065 (bug) family.</text>
</comment>
<comment type="caution">
    <text evidence="2">The sequence shown here is derived from an EMBL/GenBank/DDBJ whole genome shotgun (WGS) entry which is preliminary data.</text>
</comment>
<proteinExistence type="inferred from homology"/>
<organism evidence="2 3">
    <name type="scientific">Pelosinus baikalensis</name>
    <dbReference type="NCBI Taxonomy" id="2892015"/>
    <lineage>
        <taxon>Bacteria</taxon>
        <taxon>Bacillati</taxon>
        <taxon>Bacillota</taxon>
        <taxon>Negativicutes</taxon>
        <taxon>Selenomonadales</taxon>
        <taxon>Sporomusaceae</taxon>
        <taxon>Pelosinus</taxon>
    </lineage>
</organism>
<gene>
    <name evidence="2" type="ORF">LMF89_11030</name>
</gene>
<dbReference type="PIRSF" id="PIRSF017082">
    <property type="entry name" value="YflP"/>
    <property type="match status" value="1"/>
</dbReference>
<reference evidence="2" key="1">
    <citation type="submission" date="2021-11" db="EMBL/GenBank/DDBJ databases">
        <title>Description of a new species Pelosinus isolated from the bottom sediments of Lake Baikal.</title>
        <authorList>
            <person name="Zakharyuk A."/>
        </authorList>
    </citation>
    <scope>NUCLEOTIDE SEQUENCE</scope>
    <source>
        <strain evidence="2">Bkl1</strain>
    </source>
</reference>
<evidence type="ECO:0000313" key="3">
    <source>
        <dbReference type="Proteomes" id="UP001165492"/>
    </source>
</evidence>